<feature type="region of interest" description="Disordered" evidence="2">
    <location>
        <begin position="150"/>
        <end position="201"/>
    </location>
</feature>
<dbReference type="Proteomes" id="UP000054785">
    <property type="component" value="Unassembled WGS sequence"/>
</dbReference>
<dbReference type="AlphaFoldDB" id="A0A0W0TRU9"/>
<evidence type="ECO:0000313" key="5">
    <source>
        <dbReference type="Proteomes" id="UP000054785"/>
    </source>
</evidence>
<keyword evidence="3" id="KW-0812">Transmembrane</keyword>
<gene>
    <name evidence="4" type="ORF">Lgee_1651</name>
</gene>
<keyword evidence="3" id="KW-1133">Transmembrane helix</keyword>
<feature type="transmembrane region" description="Helical" evidence="3">
    <location>
        <begin position="7"/>
        <end position="27"/>
    </location>
</feature>
<evidence type="ECO:0000256" key="1">
    <source>
        <dbReference type="SAM" id="Coils"/>
    </source>
</evidence>
<organism evidence="4 5">
    <name type="scientific">Legionella geestiana</name>
    <dbReference type="NCBI Taxonomy" id="45065"/>
    <lineage>
        <taxon>Bacteria</taxon>
        <taxon>Pseudomonadati</taxon>
        <taxon>Pseudomonadota</taxon>
        <taxon>Gammaproteobacteria</taxon>
        <taxon>Legionellales</taxon>
        <taxon>Legionellaceae</taxon>
        <taxon>Legionella</taxon>
    </lineage>
</organism>
<name>A0A0W0TRU9_9GAMM</name>
<dbReference type="PATRIC" id="fig|45065.4.peg.1788"/>
<sequence>MNKERKVATGGALSLAAGVLVGVGVFFTFSVSLAFAASCAAGGAAVVALAYAIGATEGSLASEADRRSVELEACEIKSAETLSKAIDSATLIERMLAHEARLTALEAKVSTLQQDVAEQQDVTESHQTSMNETFHALSGQLNTLVMHQVSRSEPATSSALSQAGMFSSASHSDANESGYAQNERTRGVRTRTGEAAGAAVF</sequence>
<feature type="coiled-coil region" evidence="1">
    <location>
        <begin position="95"/>
        <end position="122"/>
    </location>
</feature>
<keyword evidence="3" id="KW-0472">Membrane</keyword>
<reference evidence="4 5" key="1">
    <citation type="submission" date="2015-11" db="EMBL/GenBank/DDBJ databases">
        <title>Genomic analysis of 38 Legionella species identifies large and diverse effector repertoires.</title>
        <authorList>
            <person name="Burstein D."/>
            <person name="Amaro F."/>
            <person name="Zusman T."/>
            <person name="Lifshitz Z."/>
            <person name="Cohen O."/>
            <person name="Gilbert J.A."/>
            <person name="Pupko T."/>
            <person name="Shuman H.A."/>
            <person name="Segal G."/>
        </authorList>
    </citation>
    <scope>NUCLEOTIDE SEQUENCE [LARGE SCALE GENOMIC DNA]</scope>
    <source>
        <strain evidence="4 5">ATCC 49504</strain>
    </source>
</reference>
<protein>
    <submittedName>
        <fullName evidence="4">Uncharacterized protein</fullName>
    </submittedName>
</protein>
<evidence type="ECO:0000256" key="3">
    <source>
        <dbReference type="SAM" id="Phobius"/>
    </source>
</evidence>
<evidence type="ECO:0000313" key="4">
    <source>
        <dbReference type="EMBL" id="KTC98349.1"/>
    </source>
</evidence>
<dbReference type="RefSeq" id="WP_028386443.1">
    <property type="nucleotide sequence ID" value="NZ_CAAAHN010000038.1"/>
</dbReference>
<keyword evidence="5" id="KW-1185">Reference proteome</keyword>
<dbReference type="EMBL" id="LNYC01000066">
    <property type="protein sequence ID" value="KTC98349.1"/>
    <property type="molecule type" value="Genomic_DNA"/>
</dbReference>
<feature type="compositionally biased region" description="Polar residues" evidence="2">
    <location>
        <begin position="150"/>
        <end position="172"/>
    </location>
</feature>
<keyword evidence="1" id="KW-0175">Coiled coil</keyword>
<feature type="transmembrane region" description="Helical" evidence="3">
    <location>
        <begin position="33"/>
        <end position="53"/>
    </location>
</feature>
<accession>A0A0W0TRU9</accession>
<comment type="caution">
    <text evidence="4">The sequence shown here is derived from an EMBL/GenBank/DDBJ whole genome shotgun (WGS) entry which is preliminary data.</text>
</comment>
<proteinExistence type="predicted"/>
<evidence type="ECO:0000256" key="2">
    <source>
        <dbReference type="SAM" id="MobiDB-lite"/>
    </source>
</evidence>